<gene>
    <name evidence="2" type="ORF">AKG95_07225</name>
</gene>
<feature type="domain" description="BLUF" evidence="1">
    <location>
        <begin position="1"/>
        <end position="92"/>
    </location>
</feature>
<dbReference type="GO" id="GO:0009882">
    <property type="term" value="F:blue light photoreceptor activity"/>
    <property type="evidence" value="ECO:0007669"/>
    <property type="project" value="InterPro"/>
</dbReference>
<evidence type="ECO:0000259" key="1">
    <source>
        <dbReference type="PROSITE" id="PS50925"/>
    </source>
</evidence>
<dbReference type="Pfam" id="PF04940">
    <property type="entry name" value="BLUF"/>
    <property type="match status" value="1"/>
</dbReference>
<accession>A0A1S1UAD5</accession>
<organism evidence="2 3">
    <name type="scientific">Janthinobacterium lividum</name>
    <dbReference type="NCBI Taxonomy" id="29581"/>
    <lineage>
        <taxon>Bacteria</taxon>
        <taxon>Pseudomonadati</taxon>
        <taxon>Pseudomonadota</taxon>
        <taxon>Betaproteobacteria</taxon>
        <taxon>Burkholderiales</taxon>
        <taxon>Oxalobacteraceae</taxon>
        <taxon>Janthinobacterium</taxon>
    </lineage>
</organism>
<dbReference type="InterPro" id="IPR036046">
    <property type="entry name" value="Acylphosphatase-like_dom_sf"/>
</dbReference>
<name>A0A1S1UAD5_9BURK</name>
<proteinExistence type="predicted"/>
<dbReference type="PROSITE" id="PS50925">
    <property type="entry name" value="BLUF"/>
    <property type="match status" value="1"/>
</dbReference>
<reference evidence="2 3" key="1">
    <citation type="submission" date="2015-06" db="EMBL/GenBank/DDBJ databases">
        <title>Draft genome sequencing of a biphenyl-degrading bacterium, Janthinobacterium lividum MEG1.</title>
        <authorList>
            <person name="Shimodaira J."/>
            <person name="Hatta T."/>
        </authorList>
    </citation>
    <scope>NUCLEOTIDE SEQUENCE [LARGE SCALE GENOMIC DNA]</scope>
    <source>
        <strain evidence="2 3">MEG1</strain>
    </source>
</reference>
<sequence>MIRLLYISHAAPMISDEQVQDILLSSRRNNSASSITGILIHGGGLFMQVLEGPEQDVLRKYVKILDDPRHSDAQILYISPANDRIFEKWSMGGIESDPLQFQYISELRARRLQVIEPNKFTETMREFARRLRDAK</sequence>
<evidence type="ECO:0000313" key="3">
    <source>
        <dbReference type="Proteomes" id="UP000179840"/>
    </source>
</evidence>
<dbReference type="EMBL" id="LFKP01000005">
    <property type="protein sequence ID" value="OHV97078.1"/>
    <property type="molecule type" value="Genomic_DNA"/>
</dbReference>
<protein>
    <submittedName>
        <fullName evidence="2">Blue light sensor protein</fullName>
    </submittedName>
</protein>
<dbReference type="Proteomes" id="UP000179840">
    <property type="component" value="Unassembled WGS sequence"/>
</dbReference>
<evidence type="ECO:0000313" key="2">
    <source>
        <dbReference type="EMBL" id="OHV97078.1"/>
    </source>
</evidence>
<dbReference type="RefSeq" id="WP_071076218.1">
    <property type="nucleotide sequence ID" value="NZ_LFKP01000005.1"/>
</dbReference>
<comment type="caution">
    <text evidence="2">The sequence shown here is derived from an EMBL/GenBank/DDBJ whole genome shotgun (WGS) entry which is preliminary data.</text>
</comment>
<dbReference type="SMART" id="SM01034">
    <property type="entry name" value="BLUF"/>
    <property type="match status" value="1"/>
</dbReference>
<dbReference type="SUPFAM" id="SSF54975">
    <property type="entry name" value="Acylphosphatase/BLUF domain-like"/>
    <property type="match status" value="1"/>
</dbReference>
<dbReference type="GO" id="GO:0071949">
    <property type="term" value="F:FAD binding"/>
    <property type="evidence" value="ECO:0007669"/>
    <property type="project" value="InterPro"/>
</dbReference>
<dbReference type="AlphaFoldDB" id="A0A1S1UAD5"/>
<dbReference type="Gene3D" id="3.30.70.100">
    <property type="match status" value="1"/>
</dbReference>
<dbReference type="InterPro" id="IPR007024">
    <property type="entry name" value="BLUF_domain"/>
</dbReference>